<dbReference type="InterPro" id="IPR009053">
    <property type="entry name" value="Prefoldin"/>
</dbReference>
<proteinExistence type="inferred from homology"/>
<evidence type="ECO:0000256" key="5">
    <source>
        <dbReference type="SAM" id="Coils"/>
    </source>
</evidence>
<feature type="coiled-coil region" evidence="5">
    <location>
        <begin position="19"/>
        <end position="46"/>
    </location>
</feature>
<dbReference type="GO" id="GO:0051082">
    <property type="term" value="F:unfolded protein binding"/>
    <property type="evidence" value="ECO:0007669"/>
    <property type="project" value="TreeGrafter"/>
</dbReference>
<organism evidence="6 7">
    <name type="scientific">Eptatretus burgeri</name>
    <name type="common">Inshore hagfish</name>
    <dbReference type="NCBI Taxonomy" id="7764"/>
    <lineage>
        <taxon>Eukaryota</taxon>
        <taxon>Metazoa</taxon>
        <taxon>Chordata</taxon>
        <taxon>Craniata</taxon>
        <taxon>Vertebrata</taxon>
        <taxon>Cyclostomata</taxon>
        <taxon>Myxini</taxon>
        <taxon>Myxiniformes</taxon>
        <taxon>Myxinidae</taxon>
        <taxon>Eptatretinae</taxon>
        <taxon>Eptatretus</taxon>
    </lineage>
</organism>
<comment type="subunit">
    <text evidence="2">Heterohexamer of two PFD-alpha type and four PFD-beta type subunits.</text>
</comment>
<keyword evidence="3" id="KW-0143">Chaperone</keyword>
<sequence>MSGSPAMEKLGKKSIQCAFVELQGRVVEAQRQAQHAEGRMEALSRTAMGCELTLQQISALPSKTRLFQGVGRMFVPILSFNCEEKTLSCRFGRSSGSKKAIAKMANYEKKGLPWP</sequence>
<accession>A0A8C4QWR7</accession>
<name>A0A8C4QWR7_EPTBU</name>
<dbReference type="PANTHER" id="PTHR20903:SF0">
    <property type="entry name" value="PREFOLDIN SUBUNIT 1"/>
    <property type="match status" value="1"/>
</dbReference>
<dbReference type="Ensembl" id="ENSEBUT00000021404.1">
    <property type="protein sequence ID" value="ENSEBUP00000020828.1"/>
    <property type="gene ID" value="ENSEBUG00000012874.1"/>
</dbReference>
<dbReference type="GO" id="GO:0005737">
    <property type="term" value="C:cytoplasm"/>
    <property type="evidence" value="ECO:0007669"/>
    <property type="project" value="TreeGrafter"/>
</dbReference>
<keyword evidence="5" id="KW-0175">Coiled coil</keyword>
<evidence type="ECO:0000313" key="6">
    <source>
        <dbReference type="Ensembl" id="ENSEBUP00000020828.1"/>
    </source>
</evidence>
<evidence type="ECO:0000256" key="1">
    <source>
        <dbReference type="ARBA" id="ARBA00008045"/>
    </source>
</evidence>
<protein>
    <submittedName>
        <fullName evidence="6">Uncharacterized protein</fullName>
    </submittedName>
</protein>
<reference evidence="6" key="1">
    <citation type="submission" date="2025-08" db="UniProtKB">
        <authorList>
            <consortium name="Ensembl"/>
        </authorList>
    </citation>
    <scope>IDENTIFICATION</scope>
</reference>
<reference evidence="6" key="2">
    <citation type="submission" date="2025-09" db="UniProtKB">
        <authorList>
            <consortium name="Ensembl"/>
        </authorList>
    </citation>
    <scope>IDENTIFICATION</scope>
</reference>
<dbReference type="AlphaFoldDB" id="A0A8C4QWR7"/>
<keyword evidence="7" id="KW-1185">Reference proteome</keyword>
<evidence type="ECO:0000256" key="3">
    <source>
        <dbReference type="ARBA" id="ARBA00023186"/>
    </source>
</evidence>
<dbReference type="SUPFAM" id="SSF46579">
    <property type="entry name" value="Prefoldin"/>
    <property type="match status" value="1"/>
</dbReference>
<dbReference type="PANTHER" id="PTHR20903">
    <property type="entry name" value="PREFOLDIN SUBUNIT 1-RELATED"/>
    <property type="match status" value="1"/>
</dbReference>
<dbReference type="Gene3D" id="1.10.287.370">
    <property type="match status" value="1"/>
</dbReference>
<dbReference type="GO" id="GO:0044183">
    <property type="term" value="F:protein folding chaperone"/>
    <property type="evidence" value="ECO:0007669"/>
    <property type="project" value="TreeGrafter"/>
</dbReference>
<evidence type="ECO:0000256" key="2">
    <source>
        <dbReference type="ARBA" id="ARBA00011695"/>
    </source>
</evidence>
<evidence type="ECO:0000313" key="7">
    <source>
        <dbReference type="Proteomes" id="UP000694388"/>
    </source>
</evidence>
<evidence type="ECO:0000256" key="4">
    <source>
        <dbReference type="ARBA" id="ARBA00024667"/>
    </source>
</evidence>
<comment type="function">
    <text evidence="4">Binds specifically to cytosolic chaperonin (c-CPN) and transfers target proteins to it. Binds to nascent polypeptide chain and promotes folding in an environment in which there are many competing pathways for nonnative proteins.</text>
</comment>
<dbReference type="Proteomes" id="UP000694388">
    <property type="component" value="Unplaced"/>
</dbReference>
<comment type="similarity">
    <text evidence="1">Belongs to the prefoldin subunit beta family.</text>
</comment>